<reference evidence="1 2" key="1">
    <citation type="journal article" date="2015" name="Genome Announc.">
        <title>Expanding the biotechnology potential of lactobacilli through comparative genomics of 213 strains and associated genera.</title>
        <authorList>
            <person name="Sun Z."/>
            <person name="Harris H.M."/>
            <person name="McCann A."/>
            <person name="Guo C."/>
            <person name="Argimon S."/>
            <person name="Zhang W."/>
            <person name="Yang X."/>
            <person name="Jeffery I.B."/>
            <person name="Cooney J.C."/>
            <person name="Kagawa T.F."/>
            <person name="Liu W."/>
            <person name="Song Y."/>
            <person name="Salvetti E."/>
            <person name="Wrobel A."/>
            <person name="Rasinkangas P."/>
            <person name="Parkhill J."/>
            <person name="Rea M.C."/>
            <person name="O'Sullivan O."/>
            <person name="Ritari J."/>
            <person name="Douillard F.P."/>
            <person name="Paul Ross R."/>
            <person name="Yang R."/>
            <person name="Briner A.E."/>
            <person name="Felis G.E."/>
            <person name="de Vos W.M."/>
            <person name="Barrangou R."/>
            <person name="Klaenhammer T.R."/>
            <person name="Caufield P.W."/>
            <person name="Cui Y."/>
            <person name="Zhang H."/>
            <person name="O'Toole P.W."/>
        </authorList>
    </citation>
    <scope>NUCLEOTIDE SEQUENCE [LARGE SCALE GENOMIC DNA]</scope>
    <source>
        <strain evidence="1 2">DSM 20505</strain>
    </source>
</reference>
<evidence type="ECO:0000313" key="2">
    <source>
        <dbReference type="Proteomes" id="UP000051679"/>
    </source>
</evidence>
<evidence type="ECO:0008006" key="3">
    <source>
        <dbReference type="Google" id="ProtNLM"/>
    </source>
</evidence>
<name>A0A0R1ZLV7_9LACO</name>
<sequence>MLPDIIIQLFAKTPRRPVSVWSLLRGKTTASVLFAALEYDILQWRKLLPNCTRSDFMTVIDGFIKRGFMTGDASNVALTSAGIAAQAAATARNPLPQQYQYASNAPIFGDRLFLGVQVVSEALAGNNRYVPVTSDWQVQRWVRAWYAQVHADLPAVAAELTTAFGQLPGATADQLAAQLVGHDYNGQDGQFTALQNLAAISALAAIIAPQPDTYPLLTALWGGPRALVSANTLACVAQVERHVALADIARMMRRKLSTVNEYVQVYAILVRPLTPALFLTADQIATLQRAWAQGQRSYKELLAAVPESDFVPVRIFQIWQLRKGV</sequence>
<gene>
    <name evidence="1" type="ORF">FC18_GL000767</name>
</gene>
<dbReference type="Proteomes" id="UP000051679">
    <property type="component" value="Unassembled WGS sequence"/>
</dbReference>
<organism evidence="1 2">
    <name type="scientific">Lacticaseibacillus sharpeae JCM 1186 = DSM 20505</name>
    <dbReference type="NCBI Taxonomy" id="1291052"/>
    <lineage>
        <taxon>Bacteria</taxon>
        <taxon>Bacillati</taxon>
        <taxon>Bacillota</taxon>
        <taxon>Bacilli</taxon>
        <taxon>Lactobacillales</taxon>
        <taxon>Lactobacillaceae</taxon>
        <taxon>Lacticaseibacillus</taxon>
    </lineage>
</organism>
<keyword evidence="2" id="KW-1185">Reference proteome</keyword>
<dbReference type="EMBL" id="AYYO01000010">
    <property type="protein sequence ID" value="KRM55985.1"/>
    <property type="molecule type" value="Genomic_DNA"/>
</dbReference>
<dbReference type="PATRIC" id="fig|1291052.5.peg.783"/>
<protein>
    <recommendedName>
        <fullName evidence="3">Helicase Helix-turn-helix domain-containing protein</fullName>
    </recommendedName>
</protein>
<accession>A0A0R1ZLV7</accession>
<comment type="caution">
    <text evidence="1">The sequence shown here is derived from an EMBL/GenBank/DDBJ whole genome shotgun (WGS) entry which is preliminary data.</text>
</comment>
<dbReference type="AlphaFoldDB" id="A0A0R1ZLV7"/>
<dbReference type="STRING" id="1291052.FC18_GL000767"/>
<evidence type="ECO:0000313" key="1">
    <source>
        <dbReference type="EMBL" id="KRM55985.1"/>
    </source>
</evidence>
<proteinExistence type="predicted"/>